<protein>
    <submittedName>
        <fullName evidence="1">Uncharacterized protein</fullName>
    </submittedName>
</protein>
<dbReference type="AlphaFoldDB" id="A0A2U3I9V8"/>
<evidence type="ECO:0000313" key="1">
    <source>
        <dbReference type="EMBL" id="SPB16938.1"/>
    </source>
</evidence>
<organism evidence="1 2">
    <name type="scientific">Caballeronia novacaledonica</name>
    <dbReference type="NCBI Taxonomy" id="1544861"/>
    <lineage>
        <taxon>Bacteria</taxon>
        <taxon>Pseudomonadati</taxon>
        <taxon>Pseudomonadota</taxon>
        <taxon>Betaproteobacteria</taxon>
        <taxon>Burkholderiales</taxon>
        <taxon>Burkholderiaceae</taxon>
        <taxon>Caballeronia</taxon>
    </lineage>
</organism>
<dbReference type="Proteomes" id="UP000238169">
    <property type="component" value="Unassembled WGS sequence"/>
</dbReference>
<proteinExistence type="predicted"/>
<accession>A0A2U3I9V8</accession>
<keyword evidence="2" id="KW-1185">Reference proteome</keyword>
<reference evidence="2" key="1">
    <citation type="submission" date="2018-01" db="EMBL/GenBank/DDBJ databases">
        <authorList>
            <person name="Peeters C."/>
        </authorList>
    </citation>
    <scope>NUCLEOTIDE SEQUENCE [LARGE SCALE GENOMIC DNA]</scope>
</reference>
<sequence length="63" mass="6957">MIVCMPKRIAPLARFLPLSPTASAPDPRNPAPRNVSEKLTISYKRAFRPFTVHGCLIVARDAP</sequence>
<evidence type="ECO:0000313" key="2">
    <source>
        <dbReference type="Proteomes" id="UP000238169"/>
    </source>
</evidence>
<dbReference type="RefSeq" id="WP_146150032.1">
    <property type="nucleotide sequence ID" value="NZ_OGTP01000015.1"/>
</dbReference>
<name>A0A2U3I9V8_9BURK</name>
<gene>
    <name evidence="1" type="ORF">NOV72_04138</name>
</gene>
<dbReference type="EMBL" id="OGTP01000015">
    <property type="protein sequence ID" value="SPB16938.1"/>
    <property type="molecule type" value="Genomic_DNA"/>
</dbReference>